<name>A0ACB8AEV9_9AGAM</name>
<keyword evidence="2" id="KW-1185">Reference proteome</keyword>
<accession>A0ACB8AEV9</accession>
<reference evidence="1" key="1">
    <citation type="journal article" date="2021" name="New Phytol.">
        <title>Evolutionary innovations through gain and loss of genes in the ectomycorrhizal Boletales.</title>
        <authorList>
            <person name="Wu G."/>
            <person name="Miyauchi S."/>
            <person name="Morin E."/>
            <person name="Kuo A."/>
            <person name="Drula E."/>
            <person name="Varga T."/>
            <person name="Kohler A."/>
            <person name="Feng B."/>
            <person name="Cao Y."/>
            <person name="Lipzen A."/>
            <person name="Daum C."/>
            <person name="Hundley H."/>
            <person name="Pangilinan J."/>
            <person name="Johnson J."/>
            <person name="Barry K."/>
            <person name="LaButti K."/>
            <person name="Ng V."/>
            <person name="Ahrendt S."/>
            <person name="Min B."/>
            <person name="Choi I.G."/>
            <person name="Park H."/>
            <person name="Plett J.M."/>
            <person name="Magnuson J."/>
            <person name="Spatafora J.W."/>
            <person name="Nagy L.G."/>
            <person name="Henrissat B."/>
            <person name="Grigoriev I.V."/>
            <person name="Yang Z.L."/>
            <person name="Xu J."/>
            <person name="Martin F.M."/>
        </authorList>
    </citation>
    <scope>NUCLEOTIDE SEQUENCE</scope>
    <source>
        <strain evidence="1">ATCC 28755</strain>
    </source>
</reference>
<proteinExistence type="predicted"/>
<sequence>MATDGIAESSASGAKSKNKRVTFKLTKDASNHLVEYAKTKTAYPRKDQKLLLLERVQQFPGCGTYTYEQLSAWFGNHRNQLKRIHTLANTHNSEHADASILFPSLTPPILRRLDALLKTRPDPKDAIVSIWASRLGAPFDDVVAWIEYQKALSDPQYDSEQPTSQSPVIQRSHLPTPSKSLSPIITTVNRNMSLPPIAVKLEASALDSPMVSPVSASRYPVHTPSTTLPLRAPMPSSSILDRLDTVEPLRRKRDDGQTKISSVPLVAPTVYPKISLKNSLSNKLRPLVLASGSHGESAPTTVSDFAARYQPYEQKITQVVREAEQGNLDPSRLHPGGTLSMQPMLGS</sequence>
<comment type="caution">
    <text evidence="1">The sequence shown here is derived from an EMBL/GenBank/DDBJ whole genome shotgun (WGS) entry which is preliminary data.</text>
</comment>
<dbReference type="Proteomes" id="UP000790377">
    <property type="component" value="Unassembled WGS sequence"/>
</dbReference>
<gene>
    <name evidence="1" type="ORF">BJ138DRAFT_1150742</name>
</gene>
<evidence type="ECO:0000313" key="2">
    <source>
        <dbReference type="Proteomes" id="UP000790377"/>
    </source>
</evidence>
<dbReference type="EMBL" id="MU267680">
    <property type="protein sequence ID" value="KAH7911374.1"/>
    <property type="molecule type" value="Genomic_DNA"/>
</dbReference>
<protein>
    <submittedName>
        <fullName evidence="1">Uncharacterized protein</fullName>
    </submittedName>
</protein>
<evidence type="ECO:0000313" key="1">
    <source>
        <dbReference type="EMBL" id="KAH7911374.1"/>
    </source>
</evidence>
<organism evidence="1 2">
    <name type="scientific">Hygrophoropsis aurantiaca</name>
    <dbReference type="NCBI Taxonomy" id="72124"/>
    <lineage>
        <taxon>Eukaryota</taxon>
        <taxon>Fungi</taxon>
        <taxon>Dikarya</taxon>
        <taxon>Basidiomycota</taxon>
        <taxon>Agaricomycotina</taxon>
        <taxon>Agaricomycetes</taxon>
        <taxon>Agaricomycetidae</taxon>
        <taxon>Boletales</taxon>
        <taxon>Coniophorineae</taxon>
        <taxon>Hygrophoropsidaceae</taxon>
        <taxon>Hygrophoropsis</taxon>
    </lineage>
</organism>